<name>A0A336N1X7_AGGAP</name>
<evidence type="ECO:0000313" key="3">
    <source>
        <dbReference type="Proteomes" id="UP000253728"/>
    </source>
</evidence>
<keyword evidence="1" id="KW-0472">Membrane</keyword>
<dbReference type="Pfam" id="PF13430">
    <property type="entry name" value="DUF4112"/>
    <property type="match status" value="1"/>
</dbReference>
<keyword evidence="1" id="KW-1133">Transmembrane helix</keyword>
<feature type="transmembrane region" description="Helical" evidence="1">
    <location>
        <begin position="84"/>
        <end position="107"/>
    </location>
</feature>
<dbReference type="Proteomes" id="UP000253728">
    <property type="component" value="Unassembled WGS sequence"/>
</dbReference>
<protein>
    <recommendedName>
        <fullName evidence="4">DUF4112 domain-containing protein</fullName>
    </recommendedName>
</protein>
<dbReference type="STRING" id="732.ADJ80_10195"/>
<keyword evidence="1" id="KW-0812">Transmembrane</keyword>
<organism evidence="2 3">
    <name type="scientific">Aggregatibacter aphrophilus</name>
    <name type="common">Haemophilus aphrophilus</name>
    <dbReference type="NCBI Taxonomy" id="732"/>
    <lineage>
        <taxon>Bacteria</taxon>
        <taxon>Pseudomonadati</taxon>
        <taxon>Pseudomonadota</taxon>
        <taxon>Gammaproteobacteria</taxon>
        <taxon>Pasteurellales</taxon>
        <taxon>Pasteurellaceae</taxon>
        <taxon>Aggregatibacter</taxon>
    </lineage>
</organism>
<reference evidence="2 3" key="1">
    <citation type="submission" date="2018-06" db="EMBL/GenBank/DDBJ databases">
        <authorList>
            <consortium name="Pathogen Informatics"/>
            <person name="Doyle S."/>
        </authorList>
    </citation>
    <scope>NUCLEOTIDE SEQUENCE [LARGE SCALE GENOMIC DNA]</scope>
    <source>
        <strain evidence="2 3">NCTC5908</strain>
    </source>
</reference>
<evidence type="ECO:0000256" key="1">
    <source>
        <dbReference type="SAM" id="Phobius"/>
    </source>
</evidence>
<accession>A0A336N1X7</accession>
<dbReference type="RefSeq" id="WP_005703899.1">
    <property type="nucleotide sequence ID" value="NZ_MAQF01000012.1"/>
</dbReference>
<gene>
    <name evidence="2" type="ORF">NCTC5908_00298</name>
</gene>
<dbReference type="GeneID" id="49636386"/>
<dbReference type="PANTHER" id="PTHR35519">
    <property type="entry name" value="MEMBRANE PROTEINS"/>
    <property type="match status" value="1"/>
</dbReference>
<sequence>MKNNNTLIPFEQQEIIRRERHLAKYANTMDCLFCIPFTKQGVGLDAILSLIPFVGDITGLLLTLKAFRMGKELGVPEHKMRPAVYLAFADMLLGMIPVLGTLIDIFLQPTYRTMKIINEHVRSEYGIDSTLHLERPFMHAGLEKKQEKSAFWRHPVAAWIYLHLPDFFGLIMLILMGWAAVALTKWAWGGVTYLFNALIGFF</sequence>
<evidence type="ECO:0000313" key="2">
    <source>
        <dbReference type="EMBL" id="SSY93322.1"/>
    </source>
</evidence>
<proteinExistence type="predicted"/>
<feature type="transmembrane region" description="Helical" evidence="1">
    <location>
        <begin position="167"/>
        <end position="188"/>
    </location>
</feature>
<dbReference type="PANTHER" id="PTHR35519:SF2">
    <property type="entry name" value="PH DOMAIN PROTEIN"/>
    <property type="match status" value="1"/>
</dbReference>
<dbReference type="EMBL" id="UFSP01000001">
    <property type="protein sequence ID" value="SSY93322.1"/>
    <property type="molecule type" value="Genomic_DNA"/>
</dbReference>
<feature type="transmembrane region" description="Helical" evidence="1">
    <location>
        <begin position="46"/>
        <end position="64"/>
    </location>
</feature>
<evidence type="ECO:0008006" key="4">
    <source>
        <dbReference type="Google" id="ProtNLM"/>
    </source>
</evidence>
<dbReference type="InterPro" id="IPR025187">
    <property type="entry name" value="DUF4112"/>
</dbReference>
<dbReference type="AlphaFoldDB" id="A0A336N1X7"/>